<feature type="transmembrane region" description="Helical" evidence="8">
    <location>
        <begin position="427"/>
        <end position="446"/>
    </location>
</feature>
<dbReference type="GO" id="GO:0098797">
    <property type="term" value="C:plasma membrane protein complex"/>
    <property type="evidence" value="ECO:0007669"/>
    <property type="project" value="TreeGrafter"/>
</dbReference>
<feature type="compositionally biased region" description="Basic and acidic residues" evidence="7">
    <location>
        <begin position="154"/>
        <end position="179"/>
    </location>
</feature>
<feature type="transmembrane region" description="Helical" evidence="8">
    <location>
        <begin position="365"/>
        <end position="390"/>
    </location>
</feature>
<feature type="domain" description="MacB-like periplasmic core" evidence="10">
    <location>
        <begin position="40"/>
        <end position="293"/>
    </location>
</feature>
<evidence type="ECO:0000256" key="1">
    <source>
        <dbReference type="ARBA" id="ARBA00004651"/>
    </source>
</evidence>
<dbReference type="PANTHER" id="PTHR30489:SF0">
    <property type="entry name" value="LIPOPROTEIN-RELEASING SYSTEM TRANSMEMBRANE PROTEIN LOLE"/>
    <property type="match status" value="1"/>
</dbReference>
<dbReference type="Pfam" id="PF02687">
    <property type="entry name" value="FtsX"/>
    <property type="match status" value="1"/>
</dbReference>
<dbReference type="Proteomes" id="UP000188912">
    <property type="component" value="Chromosome"/>
</dbReference>
<dbReference type="InterPro" id="IPR051447">
    <property type="entry name" value="Lipoprotein-release_system"/>
</dbReference>
<evidence type="ECO:0000256" key="7">
    <source>
        <dbReference type="SAM" id="MobiDB-lite"/>
    </source>
</evidence>
<dbReference type="InterPro" id="IPR003838">
    <property type="entry name" value="ABC3_permease_C"/>
</dbReference>
<dbReference type="GO" id="GO:0044874">
    <property type="term" value="P:lipoprotein localization to outer membrane"/>
    <property type="evidence" value="ECO:0007669"/>
    <property type="project" value="TreeGrafter"/>
</dbReference>
<organism evidence="11 12">
    <name type="scientific">Candidatus Tokpelaia hoelldobleri</name>
    <dbReference type="NCBI Taxonomy" id="1902579"/>
    <lineage>
        <taxon>Bacteria</taxon>
        <taxon>Pseudomonadati</taxon>
        <taxon>Pseudomonadota</taxon>
        <taxon>Alphaproteobacteria</taxon>
        <taxon>Hyphomicrobiales</taxon>
        <taxon>Candidatus Tokpelaia</taxon>
    </lineage>
</organism>
<keyword evidence="4 8" id="KW-0812">Transmembrane</keyword>
<evidence type="ECO:0000259" key="9">
    <source>
        <dbReference type="Pfam" id="PF02687"/>
    </source>
</evidence>
<evidence type="ECO:0000256" key="2">
    <source>
        <dbReference type="ARBA" id="ARBA00005236"/>
    </source>
</evidence>
<dbReference type="Pfam" id="PF12704">
    <property type="entry name" value="MacB_PCD"/>
    <property type="match status" value="1"/>
</dbReference>
<dbReference type="PANTHER" id="PTHR30489">
    <property type="entry name" value="LIPOPROTEIN-RELEASING SYSTEM TRANSMEMBRANE PROTEIN LOLE"/>
    <property type="match status" value="1"/>
</dbReference>
<dbReference type="EMBL" id="CP017315">
    <property type="protein sequence ID" value="AQS41792.1"/>
    <property type="molecule type" value="Genomic_DNA"/>
</dbReference>
<feature type="domain" description="ABC3 transporter permease C-terminal" evidence="9">
    <location>
        <begin position="324"/>
        <end position="457"/>
    </location>
</feature>
<proteinExistence type="inferred from homology"/>
<evidence type="ECO:0000256" key="3">
    <source>
        <dbReference type="ARBA" id="ARBA00022475"/>
    </source>
</evidence>
<dbReference type="STRING" id="1902579.BHV28_11040"/>
<protein>
    <submittedName>
        <fullName evidence="11">LolC/E family lipoprotein-releasing system transmembrane protein</fullName>
    </submittedName>
</protein>
<keyword evidence="3" id="KW-1003">Cell membrane</keyword>
<name>A0A1U9JV88_9HYPH</name>
<accession>A0A1U9JV88</accession>
<keyword evidence="12" id="KW-1185">Reference proteome</keyword>
<comment type="similarity">
    <text evidence="2">Belongs to the ABC-4 integral membrane protein family. LolC/E subfamily.</text>
</comment>
<dbReference type="KEGG" id="thd:BHV28_11040"/>
<feature type="region of interest" description="Disordered" evidence="7">
    <location>
        <begin position="154"/>
        <end position="183"/>
    </location>
</feature>
<evidence type="ECO:0000256" key="8">
    <source>
        <dbReference type="SAM" id="Phobius"/>
    </source>
</evidence>
<keyword evidence="11" id="KW-0449">Lipoprotein</keyword>
<feature type="transmembrane region" description="Helical" evidence="8">
    <location>
        <begin position="35"/>
        <end position="61"/>
    </location>
</feature>
<evidence type="ECO:0000313" key="11">
    <source>
        <dbReference type="EMBL" id="AQS41792.1"/>
    </source>
</evidence>
<sequence length="464" mass="50626">MTKRDATVEQKSRPFAAFEWMVASRYMIPSRKQGFTSVISVISFIGVMIGVWALIVVMSVMNGFHSELTSRILGINGDLLLRPGLDSNFDDYETLAARLAAVKGVKLVLPLVEGQGLVQGEFGGGTGALIRGLRMADLEKLQIVSSNIKEGSLHDLVEQEQPARQDTTGPRHPETRAEELAPDTAETAAAPYTAYNIAIGQKMAETLGLSVGNILTVISPEGDQTPMGMMPRMKEYKVAAVFKTGMNDYDAAIIYMPLEEAQLFFNMEGTVPMFEVFTDDPFAVDALKPKLEEAAGRSLFTSDWKERNQNFLGALRMESTVMFFILSLIVLVAALNIISGLIMLVRDKTHDIAVLRTMGAGRGAIMRIFIMAGLAIGISGTFFGVILGVVTSLNVERIHNFIAGVTGRQLFNPDAYYLSQLPSKLDGGQVFMVVVMALVLSFLATLQPALKAARLDPVQALRYE</sequence>
<keyword evidence="6 8" id="KW-0472">Membrane</keyword>
<reference evidence="11 12" key="1">
    <citation type="journal article" date="2010" name="Science">
        <title>Genomic comparison of the ants Camponotus floridanus and Harpegnathos saltator.</title>
        <authorList>
            <person name="Bonasio R."/>
            <person name="Zhang G."/>
            <person name="Ye C."/>
            <person name="Mutti N.S."/>
            <person name="Fang X."/>
            <person name="Qin N."/>
            <person name="Donahue G."/>
            <person name="Yang P."/>
            <person name="Li Q."/>
            <person name="Li C."/>
            <person name="Zhang P."/>
            <person name="Huang Z."/>
            <person name="Berger S.L."/>
            <person name="Reinberg D."/>
            <person name="Wang J."/>
            <person name="Liebig J."/>
        </authorList>
    </citation>
    <scope>NUCLEOTIDE SEQUENCE [LARGE SCALE GENOMIC DNA]</scope>
    <source>
        <strain evidence="11 12">Hsal</strain>
    </source>
</reference>
<evidence type="ECO:0000259" key="10">
    <source>
        <dbReference type="Pfam" id="PF12704"/>
    </source>
</evidence>
<gene>
    <name evidence="11" type="primary">lolC/E</name>
    <name evidence="11" type="ORF">BHV28_11040</name>
</gene>
<evidence type="ECO:0000256" key="5">
    <source>
        <dbReference type="ARBA" id="ARBA00022989"/>
    </source>
</evidence>
<feature type="transmembrane region" description="Helical" evidence="8">
    <location>
        <begin position="321"/>
        <end position="345"/>
    </location>
</feature>
<evidence type="ECO:0000313" key="12">
    <source>
        <dbReference type="Proteomes" id="UP000188912"/>
    </source>
</evidence>
<dbReference type="InterPro" id="IPR025857">
    <property type="entry name" value="MacB_PCD"/>
</dbReference>
<reference evidence="11 12" key="2">
    <citation type="journal article" date="2016" name="Sci. Rep.">
        <title>The genome of Rhizobiales bacteria in predatory ants reveals urease gene functions but no genes for nitrogen fixation.</title>
        <authorList>
            <person name="Neuvonen M.M."/>
            <person name="Tamarit D."/>
            <person name="Naslund K."/>
            <person name="Liebig J."/>
            <person name="Feldhaar H."/>
            <person name="Moran N.A."/>
            <person name="Guy L."/>
            <person name="Andersson S.G."/>
        </authorList>
    </citation>
    <scope>NUCLEOTIDE SEQUENCE [LARGE SCALE GENOMIC DNA]</scope>
    <source>
        <strain evidence="11 12">Hsal</strain>
    </source>
</reference>
<evidence type="ECO:0000256" key="4">
    <source>
        <dbReference type="ARBA" id="ARBA00022692"/>
    </source>
</evidence>
<dbReference type="AlphaFoldDB" id="A0A1U9JV88"/>
<evidence type="ECO:0000256" key="6">
    <source>
        <dbReference type="ARBA" id="ARBA00023136"/>
    </source>
</evidence>
<keyword evidence="5 8" id="KW-1133">Transmembrane helix</keyword>
<comment type="subcellular location">
    <subcellularLocation>
        <location evidence="1">Cell membrane</location>
        <topology evidence="1">Multi-pass membrane protein</topology>
    </subcellularLocation>
</comment>